<proteinExistence type="predicted"/>
<protein>
    <recommendedName>
        <fullName evidence="4">Inner membrane protein</fullName>
    </recommendedName>
</protein>
<gene>
    <name evidence="2" type="ORF">ACFOOL_04930</name>
</gene>
<dbReference type="Proteomes" id="UP001595613">
    <property type="component" value="Unassembled WGS sequence"/>
</dbReference>
<evidence type="ECO:0008006" key="4">
    <source>
        <dbReference type="Google" id="ProtNLM"/>
    </source>
</evidence>
<evidence type="ECO:0000313" key="3">
    <source>
        <dbReference type="Proteomes" id="UP001595613"/>
    </source>
</evidence>
<feature type="region of interest" description="Disordered" evidence="1">
    <location>
        <begin position="1"/>
        <end position="70"/>
    </location>
</feature>
<accession>A0ABV7WXS5</accession>
<dbReference type="RefSeq" id="WP_380095411.1">
    <property type="nucleotide sequence ID" value="NZ_JBHRYD010000001.1"/>
</dbReference>
<evidence type="ECO:0000256" key="1">
    <source>
        <dbReference type="SAM" id="MobiDB-lite"/>
    </source>
</evidence>
<keyword evidence="3" id="KW-1185">Reference proteome</keyword>
<reference evidence="3" key="1">
    <citation type="journal article" date="2019" name="Int. J. Syst. Evol. Microbiol.">
        <title>The Global Catalogue of Microorganisms (GCM) 10K type strain sequencing project: providing services to taxonomists for standard genome sequencing and annotation.</title>
        <authorList>
            <consortium name="The Broad Institute Genomics Platform"/>
            <consortium name="The Broad Institute Genome Sequencing Center for Infectious Disease"/>
            <person name="Wu L."/>
            <person name="Ma J."/>
        </authorList>
    </citation>
    <scope>NUCLEOTIDE SEQUENCE [LARGE SCALE GENOMIC DNA]</scope>
    <source>
        <strain evidence="3">KCTC 42281</strain>
    </source>
</reference>
<feature type="compositionally biased region" description="Polar residues" evidence="1">
    <location>
        <begin position="1"/>
        <end position="19"/>
    </location>
</feature>
<sequence>MADATGNDTPSTDPKSTGKSGPVRPPVLEGTARPAADAAPEPKTGSKPDPKTGSPPPISTPPRADDRPAGSGGAFILSALLGGAIGLGAAYALAWSGLWPAPVQAPTPADPHLAQFAAAIPELEQADTTIRNEFAALDIRLANLEARPAEPPASTPTEADAALAEDIAGLAARLDELAASSGSAAQPTAGTGEAEAIRALEAELNEIGDRVATLDAAISASEAAGDGAARLPLVFSGLETAFATGRPYEAELAALRRAWPEAAIPEAIAGRAGMGLPRPDEVASALQAALPDMLAGRPAPADTDWQEAAADWFRGIVAMRPSGAVEGDAPDAIVARLETAVARRDFAVAAAELATLPEPMRAASGGAAGDIAVLADAQAFLADLRSRALAGENGG</sequence>
<name>A0ABV7WXS5_9HYPH</name>
<evidence type="ECO:0000313" key="2">
    <source>
        <dbReference type="EMBL" id="MFC3704096.1"/>
    </source>
</evidence>
<organism evidence="2 3">
    <name type="scientific">Devosia honganensis</name>
    <dbReference type="NCBI Taxonomy" id="1610527"/>
    <lineage>
        <taxon>Bacteria</taxon>
        <taxon>Pseudomonadati</taxon>
        <taxon>Pseudomonadota</taxon>
        <taxon>Alphaproteobacteria</taxon>
        <taxon>Hyphomicrobiales</taxon>
        <taxon>Devosiaceae</taxon>
        <taxon>Devosia</taxon>
    </lineage>
</organism>
<comment type="caution">
    <text evidence="2">The sequence shown here is derived from an EMBL/GenBank/DDBJ whole genome shotgun (WGS) entry which is preliminary data.</text>
</comment>
<dbReference type="EMBL" id="JBHRYD010000001">
    <property type="protein sequence ID" value="MFC3704096.1"/>
    <property type="molecule type" value="Genomic_DNA"/>
</dbReference>